<keyword evidence="7" id="KW-1185">Reference proteome</keyword>
<dbReference type="Pfam" id="PF00535">
    <property type="entry name" value="Glycos_transf_2"/>
    <property type="match status" value="1"/>
</dbReference>
<dbReference type="Gene3D" id="3.40.50.2000">
    <property type="entry name" value="Glycogen Phosphorylase B"/>
    <property type="match status" value="1"/>
</dbReference>
<keyword evidence="4" id="KW-0175">Coiled coil</keyword>
<dbReference type="InterPro" id="IPR027417">
    <property type="entry name" value="P-loop_NTPase"/>
</dbReference>
<evidence type="ECO:0000256" key="4">
    <source>
        <dbReference type="SAM" id="Coils"/>
    </source>
</evidence>
<dbReference type="SUPFAM" id="SSF52540">
    <property type="entry name" value="P-loop containing nucleoside triphosphate hydrolases"/>
    <property type="match status" value="1"/>
</dbReference>
<feature type="coiled-coil region" evidence="4">
    <location>
        <begin position="302"/>
        <end position="392"/>
    </location>
</feature>
<name>A0A915XKV7_9BACT</name>
<comment type="similarity">
    <text evidence="1">Belongs to the glycosyltransferase 2 family.</text>
</comment>
<dbReference type="Gene3D" id="3.90.550.10">
    <property type="entry name" value="Spore Coat Polysaccharide Biosynthesis Protein SpsA, Chain A"/>
    <property type="match status" value="1"/>
</dbReference>
<dbReference type="Pfam" id="PF13692">
    <property type="entry name" value="Glyco_trans_1_4"/>
    <property type="match status" value="1"/>
</dbReference>
<gene>
    <name evidence="6" type="ORF">GF1_21540</name>
</gene>
<dbReference type="KEGG" id="ddu:GF1_21540"/>
<dbReference type="Gene3D" id="1.10.287.1490">
    <property type="match status" value="1"/>
</dbReference>
<dbReference type="AlphaFoldDB" id="A0A915XKV7"/>
<evidence type="ECO:0000256" key="3">
    <source>
        <dbReference type="ARBA" id="ARBA00022679"/>
    </source>
</evidence>
<dbReference type="PANTHER" id="PTHR43179">
    <property type="entry name" value="RHAMNOSYLTRANSFERASE WBBL"/>
    <property type="match status" value="1"/>
</dbReference>
<keyword evidence="2" id="KW-0328">Glycosyltransferase</keyword>
<dbReference type="PANTHER" id="PTHR43179:SF12">
    <property type="entry name" value="GALACTOFURANOSYLTRANSFERASE GLFT2"/>
    <property type="match status" value="1"/>
</dbReference>
<dbReference type="CDD" id="cd04186">
    <property type="entry name" value="GT_2_like_c"/>
    <property type="match status" value="1"/>
</dbReference>
<dbReference type="SUPFAM" id="SSF53756">
    <property type="entry name" value="UDP-Glycosyltransferase/glycogen phosphorylase"/>
    <property type="match status" value="1"/>
</dbReference>
<feature type="domain" description="Glycosyltransferase 2-like" evidence="5">
    <location>
        <begin position="850"/>
        <end position="1021"/>
    </location>
</feature>
<dbReference type="Gene3D" id="3.40.50.300">
    <property type="entry name" value="P-loop containing nucleotide triphosphate hydrolases"/>
    <property type="match status" value="1"/>
</dbReference>
<dbReference type="InterPro" id="IPR029044">
    <property type="entry name" value="Nucleotide-diphossugar_trans"/>
</dbReference>
<evidence type="ECO:0000259" key="5">
    <source>
        <dbReference type="Pfam" id="PF00535"/>
    </source>
</evidence>
<dbReference type="SUPFAM" id="SSF53448">
    <property type="entry name" value="Nucleotide-diphospho-sugar transferases"/>
    <property type="match status" value="1"/>
</dbReference>
<reference evidence="6" key="1">
    <citation type="submission" date="2020-12" db="EMBL/GenBank/DDBJ databases">
        <title>Desulfobium dissulfuricans gen. nov., sp. nov., a novel mesophilic, sulfate-reducing bacterium isolated from a deep-sea hydrothermal vent.</title>
        <authorList>
            <person name="Hashimoto Y."/>
            <person name="Tame A."/>
            <person name="Sawayama S."/>
            <person name="Miyazaki J."/>
            <person name="Takai K."/>
            <person name="Nakagawa S."/>
        </authorList>
    </citation>
    <scope>NUCLEOTIDE SEQUENCE</scope>
    <source>
        <strain evidence="6">GF1</strain>
    </source>
</reference>
<protein>
    <recommendedName>
        <fullName evidence="5">Glycosyltransferase 2-like domain-containing protein</fullName>
    </recommendedName>
</protein>
<dbReference type="Proteomes" id="UP001063350">
    <property type="component" value="Chromosome"/>
</dbReference>
<evidence type="ECO:0000313" key="7">
    <source>
        <dbReference type="Proteomes" id="UP001063350"/>
    </source>
</evidence>
<dbReference type="GO" id="GO:0016757">
    <property type="term" value="F:glycosyltransferase activity"/>
    <property type="evidence" value="ECO:0007669"/>
    <property type="project" value="UniProtKB-KW"/>
</dbReference>
<dbReference type="EMBL" id="AP024233">
    <property type="protein sequence ID" value="BCO09778.1"/>
    <property type="molecule type" value="Genomic_DNA"/>
</dbReference>
<dbReference type="Gene3D" id="3.40.50.11010">
    <property type="match status" value="1"/>
</dbReference>
<evidence type="ECO:0000313" key="6">
    <source>
        <dbReference type="EMBL" id="BCO09778.1"/>
    </source>
</evidence>
<evidence type="ECO:0000256" key="2">
    <source>
        <dbReference type="ARBA" id="ARBA00022676"/>
    </source>
</evidence>
<proteinExistence type="inferred from homology"/>
<dbReference type="InterPro" id="IPR001173">
    <property type="entry name" value="Glyco_trans_2-like"/>
</dbReference>
<accession>A0A915XKV7</accession>
<evidence type="ECO:0000256" key="1">
    <source>
        <dbReference type="ARBA" id="ARBA00006739"/>
    </source>
</evidence>
<sequence length="1098" mass="125602">MVGMHRSGTSALTRGLMALGVELGNDLAGPAEDNPKGFWEDLAIQALNRKIFREIGHRWDSVRPVPAEVLQDEALASLRTEAKNIVQEHFADTPLWGVKDPRISRLLPFWIPVLRELDIEPRLVFALRNPISIARSLAARNSFMEEKSVLLCLGHWFDILQSRDTNSLVIVDYDRLLDSPQQCLTGIADHLGIRFSSGLRQELDGFSKEFLSRSLRHSQASEKDNQLWRDRGGCFGLAMDLYSRLLEFSIAPKDESKLDWAPLYKEFQNYYSLLSYVDILDRTIHERETELGELSQVHHKQREDLCQELEAARGQLAEKETLATSLALEKDDLHQELERVRGQLAEKEKQATRLGLEKDDLRQELETVRQQLEQKEQQVESLSREIEELQHHYNSLLSYQSGLKDMLDRERYTVLKPVARRLYRSGAGVLQRMPPGLQANIRRIKQRILPGTFTLQVPPWPGPGTTPVAAGRHDSSFQAACDGDGRDVVVFPVIDYHFRVQRPQHLARGLADMGHRVFYLSTTFGDGEPGATLLEQVGERIYLCQLTIPGPHPVIYEQVPNEHQKRWLLDAMDRLMWSVGLGQVVALVDHPFWRPVAMALPDAVVVYDCMDDHGGFSNNSEEILQAEKQLLREADLVVTTSAPLSEKISRIRENILIRNAADSLWFSEPPPALLYSSKRPVVGYFGAISEWFDMELVIRAARACPEFDFVLVGSTFMCDTREAEEIENIHFIGEVPYTSLKGYLYAFDVCMIPFKLIELIQCTNPVKLYEYLAAGKPVVATDMPELRLVREHVYLSKDLDDFIANIRKAMDSGNDRDAIEARRKFALENQWTNRVEALEKAIANQYPKVSVVVLTYNNLEYTRACLYSLEKQTRYPDWELIIVDNASTDGTPEFLADYGKENPHVHLVLNKENLGFAAGNNVGMRQATGEYIILLNNDTYLTKGWMRDLVRHFQQDPSLGLVGPVTNNIGNEARIEIAYNDMEEMARAAREYTCRHARQRLYVDTVAFFCAAIRRDVIDAIGYLDEDFGRGFFEDDDYCIRARKAGFKVAIAEDVFVHHHLSASFNKLKEQERKLLFEKNKAVFEKKWGKWKPHTYRQ</sequence>
<organism evidence="6 7">
    <name type="scientific">Desulfolithobacter dissulfuricans</name>
    <dbReference type="NCBI Taxonomy" id="2795293"/>
    <lineage>
        <taxon>Bacteria</taxon>
        <taxon>Pseudomonadati</taxon>
        <taxon>Thermodesulfobacteriota</taxon>
        <taxon>Desulfobulbia</taxon>
        <taxon>Desulfobulbales</taxon>
        <taxon>Desulfobulbaceae</taxon>
        <taxon>Desulfolithobacter</taxon>
    </lineage>
</organism>
<keyword evidence="3" id="KW-0808">Transferase</keyword>